<evidence type="ECO:0000313" key="4">
    <source>
        <dbReference type="Proteomes" id="UP001167871"/>
    </source>
</evidence>
<protein>
    <submittedName>
        <fullName evidence="3">PL29 family lyase N-terminal domain-containing protein</fullName>
    </submittedName>
</protein>
<dbReference type="PROSITE" id="PS51257">
    <property type="entry name" value="PROKAR_LIPOPROTEIN"/>
    <property type="match status" value="1"/>
</dbReference>
<organism evidence="3 4">
    <name type="scientific">Bacteroides gallinaceum</name>
    <dbReference type="NCBI Taxonomy" id="1462571"/>
    <lineage>
        <taxon>Bacteria</taxon>
        <taxon>Pseudomonadati</taxon>
        <taxon>Bacteroidota</taxon>
        <taxon>Bacteroidia</taxon>
        <taxon>Bacteroidales</taxon>
        <taxon>Bacteroidaceae</taxon>
        <taxon>Bacteroides</taxon>
    </lineage>
</organism>
<dbReference type="GO" id="GO:0016829">
    <property type="term" value="F:lyase activity"/>
    <property type="evidence" value="ECO:0007669"/>
    <property type="project" value="UniProtKB-KW"/>
</dbReference>
<dbReference type="EMBL" id="JAUEII010000063">
    <property type="protein sequence ID" value="MDN0051025.1"/>
    <property type="molecule type" value="Genomic_DNA"/>
</dbReference>
<feature type="chain" id="PRO_5046155777" evidence="2">
    <location>
        <begin position="24"/>
        <end position="904"/>
    </location>
</feature>
<gene>
    <name evidence="3" type="ORF">QVO10_16895</name>
</gene>
<feature type="compositionally biased region" description="Low complexity" evidence="1">
    <location>
        <begin position="121"/>
        <end position="139"/>
    </location>
</feature>
<feature type="signal peptide" evidence="2">
    <location>
        <begin position="1"/>
        <end position="23"/>
    </location>
</feature>
<keyword evidence="3" id="KW-0456">Lyase</keyword>
<comment type="caution">
    <text evidence="3">The sequence shown here is derived from an EMBL/GenBank/DDBJ whole genome shotgun (WGS) entry which is preliminary data.</text>
</comment>
<keyword evidence="2" id="KW-0732">Signal</keyword>
<evidence type="ECO:0000256" key="1">
    <source>
        <dbReference type="SAM" id="MobiDB-lite"/>
    </source>
</evidence>
<evidence type="ECO:0000313" key="3">
    <source>
        <dbReference type="EMBL" id="MDN0051025.1"/>
    </source>
</evidence>
<dbReference type="Proteomes" id="UP001167871">
    <property type="component" value="Unassembled WGS sequence"/>
</dbReference>
<sequence>MRKKYLSALLFGALLFASTGTFTSCKDYDDDITNLQTQVDGVKSEVEALQTKINDGKWITNIADAEGGFTITFSDNTSYTITNGKDGQDGAAGAAGTPGTQWTISEDGYWVCDGEKTDVKAVGQDGKDGAAGQDGQDAQPEVKKENGKWYLWNGTEFEELNIAASAANVPYYYVDPNDNNYAVLVITDENGQNKKEIRLPLTEGLAQIQILRTGERATSTTLSINYAISKEGTAFEEWNGSKAKPAKGEYIITQSTDSILVQVTPANYDLAALDLKVINANNEEVPVTLGEPVPYKGELTYNSRAASTTGMYLIPVVHNAITDENTEDYETAQFVSIVANDKVRSAFDGSFRFSLNDAEDYTDNIAFGQYTSETSYRNMWAQVEPGKSFTIDVVRDREYLYDAYVTMYDGSDKDEEDWTASDKADITQAAADQVRYDIKCDGLTITCNDKAASDVYFTVHYMDVTGRVHHEKFRIRYAEEAAPVETITTIENVAHTATGETKNQYIIVDLAPYFETMTANERLVWNDEYDTYRDANWNKRFMVEYYDAFEDKDGNPQYGIKWEYENKETGRTETVFGNTDLLGADPNNINIVALKADGTEATQGSEVAKLKIPFDTNYGNLAIDAENYAKGQYNVKVAVMNWIKDSDGYYSSYNTVAYLDVPFTIAEPTAAELQKQYTYNSFYYNATDGVFTVVDIDQVNISELIQGTTLNNAELETAADYNGEVNVYADGTIRWNATDNDGEEVAKGKVYSFTGATFQYLKGTFDIPAFKVKFVNSQPYSLNMASANITLQSGDVTSTDNIVYAEKATKDEPIFYNVKDVFSKFVAATNIASVEIVDFVSPKGQTGADLLEYPTVSGQTITVKATAEKASQNSTSTVKVKVTMNDGETVDGQFTVTIKAYPHN</sequence>
<keyword evidence="4" id="KW-1185">Reference proteome</keyword>
<feature type="region of interest" description="Disordered" evidence="1">
    <location>
        <begin position="121"/>
        <end position="142"/>
    </location>
</feature>
<reference evidence="3" key="1">
    <citation type="submission" date="2023-06" db="EMBL/GenBank/DDBJ databases">
        <authorList>
            <person name="Zeman M."/>
            <person name="Kubasova T."/>
            <person name="Jahodarova E."/>
            <person name="Nykrynova M."/>
            <person name="Rychlik I."/>
        </authorList>
    </citation>
    <scope>NUCLEOTIDE SEQUENCE</scope>
    <source>
        <strain evidence="3">84_SSukc20</strain>
    </source>
</reference>
<reference evidence="3" key="2">
    <citation type="submission" date="2024-05" db="EMBL/GenBank/DDBJ databases">
        <title>Identification and characterization of horizontal gene transfer across gut microbiota members of farm animals based on homology search.</title>
        <authorList>
            <person name="Schwarzerova J."/>
            <person name="Nykrynova M."/>
            <person name="Jureckova K."/>
            <person name="Cejkova D."/>
            <person name="Rychlik I."/>
        </authorList>
    </citation>
    <scope>NUCLEOTIDE SEQUENCE</scope>
    <source>
        <strain evidence="3">84_SSukc20</strain>
    </source>
</reference>
<dbReference type="RefSeq" id="WP_301935176.1">
    <property type="nucleotide sequence ID" value="NZ_JAUEII010000063.1"/>
</dbReference>
<accession>A0ABT7XAB2</accession>
<name>A0ABT7XAB2_9BACE</name>
<evidence type="ECO:0000256" key="2">
    <source>
        <dbReference type="SAM" id="SignalP"/>
    </source>
</evidence>
<proteinExistence type="predicted"/>